<dbReference type="HOGENOM" id="CLU_1858721_0_0_1"/>
<dbReference type="InParanoid" id="D8T0L4"/>
<evidence type="ECO:0000256" key="1">
    <source>
        <dbReference type="SAM" id="MobiDB-lite"/>
    </source>
</evidence>
<feature type="region of interest" description="Disordered" evidence="1">
    <location>
        <begin position="1"/>
        <end position="60"/>
    </location>
</feature>
<feature type="compositionally biased region" description="Basic and acidic residues" evidence="1">
    <location>
        <begin position="8"/>
        <end position="19"/>
    </location>
</feature>
<organism evidence="3">
    <name type="scientific">Selaginella moellendorffii</name>
    <name type="common">Spikemoss</name>
    <dbReference type="NCBI Taxonomy" id="88036"/>
    <lineage>
        <taxon>Eukaryota</taxon>
        <taxon>Viridiplantae</taxon>
        <taxon>Streptophyta</taxon>
        <taxon>Embryophyta</taxon>
        <taxon>Tracheophyta</taxon>
        <taxon>Lycopodiopsida</taxon>
        <taxon>Selaginellales</taxon>
        <taxon>Selaginellaceae</taxon>
        <taxon>Selaginella</taxon>
    </lineage>
</organism>
<reference evidence="2 3" key="1">
    <citation type="journal article" date="2011" name="Science">
        <title>The Selaginella genome identifies genetic changes associated with the evolution of vascular plants.</title>
        <authorList>
            <person name="Banks J.A."/>
            <person name="Nishiyama T."/>
            <person name="Hasebe M."/>
            <person name="Bowman J.L."/>
            <person name="Gribskov M."/>
            <person name="dePamphilis C."/>
            <person name="Albert V.A."/>
            <person name="Aono N."/>
            <person name="Aoyama T."/>
            <person name="Ambrose B.A."/>
            <person name="Ashton N.W."/>
            <person name="Axtell M.J."/>
            <person name="Barker E."/>
            <person name="Barker M.S."/>
            <person name="Bennetzen J.L."/>
            <person name="Bonawitz N.D."/>
            <person name="Chapple C."/>
            <person name="Cheng C."/>
            <person name="Correa L.G."/>
            <person name="Dacre M."/>
            <person name="DeBarry J."/>
            <person name="Dreyer I."/>
            <person name="Elias M."/>
            <person name="Engstrom E.M."/>
            <person name="Estelle M."/>
            <person name="Feng L."/>
            <person name="Finet C."/>
            <person name="Floyd S.K."/>
            <person name="Frommer W.B."/>
            <person name="Fujita T."/>
            <person name="Gramzow L."/>
            <person name="Gutensohn M."/>
            <person name="Harholt J."/>
            <person name="Hattori M."/>
            <person name="Heyl A."/>
            <person name="Hirai T."/>
            <person name="Hiwatashi Y."/>
            <person name="Ishikawa M."/>
            <person name="Iwata M."/>
            <person name="Karol K.G."/>
            <person name="Koehler B."/>
            <person name="Kolukisaoglu U."/>
            <person name="Kubo M."/>
            <person name="Kurata T."/>
            <person name="Lalonde S."/>
            <person name="Li K."/>
            <person name="Li Y."/>
            <person name="Litt A."/>
            <person name="Lyons E."/>
            <person name="Manning G."/>
            <person name="Maruyama T."/>
            <person name="Michael T.P."/>
            <person name="Mikami K."/>
            <person name="Miyazaki S."/>
            <person name="Morinaga S."/>
            <person name="Murata T."/>
            <person name="Mueller-Roeber B."/>
            <person name="Nelson D.R."/>
            <person name="Obara M."/>
            <person name="Oguri Y."/>
            <person name="Olmstead R.G."/>
            <person name="Onodera N."/>
            <person name="Petersen B.L."/>
            <person name="Pils B."/>
            <person name="Prigge M."/>
            <person name="Rensing S.A."/>
            <person name="Riano-Pachon D.M."/>
            <person name="Roberts A.W."/>
            <person name="Sato Y."/>
            <person name="Scheller H.V."/>
            <person name="Schulz B."/>
            <person name="Schulz C."/>
            <person name="Shakirov E.V."/>
            <person name="Shibagaki N."/>
            <person name="Shinohara N."/>
            <person name="Shippen D.E."/>
            <person name="Soerensen I."/>
            <person name="Sotooka R."/>
            <person name="Sugimoto N."/>
            <person name="Sugita M."/>
            <person name="Sumikawa N."/>
            <person name="Tanurdzic M."/>
            <person name="Theissen G."/>
            <person name="Ulvskov P."/>
            <person name="Wakazuki S."/>
            <person name="Weng J.K."/>
            <person name="Willats W.W."/>
            <person name="Wipf D."/>
            <person name="Wolf P.G."/>
            <person name="Yang L."/>
            <person name="Zimmer A.D."/>
            <person name="Zhu Q."/>
            <person name="Mitros T."/>
            <person name="Hellsten U."/>
            <person name="Loque D."/>
            <person name="Otillar R."/>
            <person name="Salamov A."/>
            <person name="Schmutz J."/>
            <person name="Shapiro H."/>
            <person name="Lindquist E."/>
            <person name="Lucas S."/>
            <person name="Rokhsar D."/>
            <person name="Grigoriev I.V."/>
        </authorList>
    </citation>
    <scope>NUCLEOTIDE SEQUENCE [LARGE SCALE GENOMIC DNA]</scope>
</reference>
<keyword evidence="3" id="KW-1185">Reference proteome</keyword>
<dbReference type="EMBL" id="GL377659">
    <property type="protein sequence ID" value="EFJ09727.1"/>
    <property type="molecule type" value="Genomic_DNA"/>
</dbReference>
<proteinExistence type="predicted"/>
<feature type="compositionally biased region" description="Basic residues" evidence="1">
    <location>
        <begin position="23"/>
        <end position="33"/>
    </location>
</feature>
<sequence length="138" mass="15480">MNEFFGRSYEDTQDKDMDQSKGTNKRTRHRRVTRCLQQGADMKVHKKKPRESGVHPWGTSKVSRNTYVQIHFSPETRRGTKTVCGMPSEGIKRGKYSRVIVDATGQMVLDSTIVTTWAVKLVSNSPLSTDPLAPGVSP</sequence>
<accession>D8T0L4</accession>
<dbReference type="AlphaFoldDB" id="D8T0L4"/>
<protein>
    <submittedName>
        <fullName evidence="2">Uncharacterized protein</fullName>
    </submittedName>
</protein>
<name>D8T0L4_SELML</name>
<dbReference type="Gramene" id="EFJ09727">
    <property type="protein sequence ID" value="EFJ09727"/>
    <property type="gene ID" value="SELMODRAFT_427750"/>
</dbReference>
<dbReference type="KEGG" id="smo:SELMODRAFT_427750"/>
<evidence type="ECO:0000313" key="2">
    <source>
        <dbReference type="EMBL" id="EFJ09727.1"/>
    </source>
</evidence>
<evidence type="ECO:0000313" key="3">
    <source>
        <dbReference type="Proteomes" id="UP000001514"/>
    </source>
</evidence>
<gene>
    <name evidence="2" type="ORF">SELMODRAFT_427750</name>
</gene>
<dbReference type="Proteomes" id="UP000001514">
    <property type="component" value="Unassembled WGS sequence"/>
</dbReference>